<dbReference type="RefSeq" id="WP_341834632.1">
    <property type="nucleotide sequence ID" value="NZ_CP149822.1"/>
</dbReference>
<organism evidence="5 6">
    <name type="scientific">Chitinophaga pollutisoli</name>
    <dbReference type="NCBI Taxonomy" id="3133966"/>
    <lineage>
        <taxon>Bacteria</taxon>
        <taxon>Pseudomonadati</taxon>
        <taxon>Bacteroidota</taxon>
        <taxon>Chitinophagia</taxon>
        <taxon>Chitinophagales</taxon>
        <taxon>Chitinophagaceae</taxon>
        <taxon>Chitinophaga</taxon>
    </lineage>
</organism>
<dbReference type="SUPFAM" id="SSF52833">
    <property type="entry name" value="Thioredoxin-like"/>
    <property type="match status" value="1"/>
</dbReference>
<dbReference type="Gene3D" id="3.40.30.10">
    <property type="entry name" value="Glutaredoxin"/>
    <property type="match status" value="1"/>
</dbReference>
<gene>
    <name evidence="5" type="ORF">WJU16_16765</name>
</gene>
<dbReference type="PROSITE" id="PS51352">
    <property type="entry name" value="THIOREDOXIN_2"/>
    <property type="match status" value="1"/>
</dbReference>
<dbReference type="EMBL" id="CP149822">
    <property type="protein sequence ID" value="WZN39654.1"/>
    <property type="molecule type" value="Genomic_DNA"/>
</dbReference>
<accession>A0ABZ2YIX4</accession>
<protein>
    <submittedName>
        <fullName evidence="5">TlpA disulfide reductase family protein</fullName>
    </submittedName>
</protein>
<evidence type="ECO:0000313" key="6">
    <source>
        <dbReference type="Proteomes" id="UP001485459"/>
    </source>
</evidence>
<dbReference type="InterPro" id="IPR050553">
    <property type="entry name" value="Thioredoxin_ResA/DsbE_sf"/>
</dbReference>
<dbReference type="InterPro" id="IPR013740">
    <property type="entry name" value="Redoxin"/>
</dbReference>
<dbReference type="PROSITE" id="PS00194">
    <property type="entry name" value="THIOREDOXIN_1"/>
    <property type="match status" value="1"/>
</dbReference>
<evidence type="ECO:0000313" key="5">
    <source>
        <dbReference type="EMBL" id="WZN39654.1"/>
    </source>
</evidence>
<keyword evidence="3" id="KW-0676">Redox-active center</keyword>
<dbReference type="CDD" id="cd02966">
    <property type="entry name" value="TlpA_like_family"/>
    <property type="match status" value="1"/>
</dbReference>
<dbReference type="PANTHER" id="PTHR42852:SF13">
    <property type="entry name" value="PROTEIN DIPZ"/>
    <property type="match status" value="1"/>
</dbReference>
<evidence type="ECO:0000256" key="3">
    <source>
        <dbReference type="ARBA" id="ARBA00023284"/>
    </source>
</evidence>
<evidence type="ECO:0000256" key="1">
    <source>
        <dbReference type="ARBA" id="ARBA00004196"/>
    </source>
</evidence>
<keyword evidence="2" id="KW-0201">Cytochrome c-type biogenesis</keyword>
<dbReference type="InterPro" id="IPR017937">
    <property type="entry name" value="Thioredoxin_CS"/>
</dbReference>
<proteinExistence type="predicted"/>
<dbReference type="InterPro" id="IPR036249">
    <property type="entry name" value="Thioredoxin-like_sf"/>
</dbReference>
<name>A0ABZ2YIX4_9BACT</name>
<evidence type="ECO:0000259" key="4">
    <source>
        <dbReference type="PROSITE" id="PS51352"/>
    </source>
</evidence>
<dbReference type="Pfam" id="PF08534">
    <property type="entry name" value="Redoxin"/>
    <property type="match status" value="1"/>
</dbReference>
<reference evidence="6" key="1">
    <citation type="submission" date="2024-03" db="EMBL/GenBank/DDBJ databases">
        <title>Chitinophaga horti sp. nov., isolated from garden soil.</title>
        <authorList>
            <person name="Lee D.S."/>
            <person name="Han D.M."/>
            <person name="Baek J.H."/>
            <person name="Choi D.G."/>
            <person name="Jeon J.H."/>
            <person name="Jeon C.O."/>
        </authorList>
    </citation>
    <scope>NUCLEOTIDE SEQUENCE [LARGE SCALE GENOMIC DNA]</scope>
    <source>
        <strain evidence="6">GPA1</strain>
    </source>
</reference>
<feature type="domain" description="Thioredoxin" evidence="4">
    <location>
        <begin position="455"/>
        <end position="600"/>
    </location>
</feature>
<dbReference type="InterPro" id="IPR013766">
    <property type="entry name" value="Thioredoxin_domain"/>
</dbReference>
<keyword evidence="6" id="KW-1185">Reference proteome</keyword>
<sequence length="601" mass="66815">MKAINNLSVVILLLIITGFTARSQERVVISPVKPEAGQTVTVTLDPSVPGGPIPANASAVTLKFVTSNFYDLPIQLPMQREGGKWVTRFELAPYAAFATFSLVSGNVTERPAAGKLFEVMVFKNGKPVRGALFFRGGSLAAQMGKAPGMRAAQAALYEQELAAFPDHYESQLSLLLYKESLAKTDAEKKAFRQQAYDVIAAKWMSAPSDRGNINKVTMGYLMIGEPSRLDSIRKVVMDKYPESGLGRDLRADFIGREKDTALRIRQLEAALQAETAANTADFSSYHDQLFELYAVRKDAEKTAYHAGKVQHDTTSPYLPRFYKSMAQTLIDNNVALPLARKYTAMALARADKWPAGLIRYFPETGHIIPKVDDSTRRAVNAQARGNLLSMTGLIDMLEGKDQEAAAQMQQALAASHDHETLENVSRFYRETGRDKELAAVNALRLEELKASIAKQMIDRPAPDLSAFTDLKGKPVDVKKLRGKVVFIDFWATWCVPCMQEMPYIQQLYDEFKSNPDVVFMIVNSGAKNTLQDAQNWKGNKTYSFPVYYNTDANVGEKFGFNIIPATYVIDKKGRVRFANIGFEGPEVESRLRVQLQMALTP</sequence>
<dbReference type="Proteomes" id="UP001485459">
    <property type="component" value="Chromosome"/>
</dbReference>
<comment type="subcellular location">
    <subcellularLocation>
        <location evidence="1">Cell envelope</location>
    </subcellularLocation>
</comment>
<dbReference type="PANTHER" id="PTHR42852">
    <property type="entry name" value="THIOL:DISULFIDE INTERCHANGE PROTEIN DSBE"/>
    <property type="match status" value="1"/>
</dbReference>
<evidence type="ECO:0000256" key="2">
    <source>
        <dbReference type="ARBA" id="ARBA00022748"/>
    </source>
</evidence>